<keyword evidence="9" id="KW-1133">Transmembrane helix</keyword>
<dbReference type="GO" id="GO:0005634">
    <property type="term" value="C:nucleus"/>
    <property type="evidence" value="ECO:0007669"/>
    <property type="project" value="TreeGrafter"/>
</dbReference>
<feature type="domain" description="MRNA cap 0 methyltransferase" evidence="10">
    <location>
        <begin position="100"/>
        <end position="429"/>
    </location>
</feature>
<gene>
    <name evidence="11" type="ORF">pdam_00002410</name>
</gene>
<evidence type="ECO:0000256" key="8">
    <source>
        <dbReference type="SAM" id="MobiDB-lite"/>
    </source>
</evidence>
<dbReference type="PANTHER" id="PTHR12189">
    <property type="entry name" value="MRNA GUANINE-7- METHYLTRANSFERASE"/>
    <property type="match status" value="1"/>
</dbReference>
<feature type="compositionally biased region" description="Basic and acidic residues" evidence="8">
    <location>
        <begin position="438"/>
        <end position="473"/>
    </location>
</feature>
<dbReference type="Pfam" id="PF03291">
    <property type="entry name" value="mRNA_G-N7_MeTrfase"/>
    <property type="match status" value="1"/>
</dbReference>
<dbReference type="Proteomes" id="UP000275408">
    <property type="component" value="Unassembled WGS sequence"/>
</dbReference>
<keyword evidence="5" id="KW-0694">RNA-binding</keyword>
<dbReference type="InterPro" id="IPR004971">
    <property type="entry name" value="mRNA_G-N7_MeTrfase_dom"/>
</dbReference>
<dbReference type="SUPFAM" id="SSF53335">
    <property type="entry name" value="S-adenosyl-L-methionine-dependent methyltransferases"/>
    <property type="match status" value="1"/>
</dbReference>
<dbReference type="OrthoDB" id="5984156at2759"/>
<feature type="region of interest" description="Disordered" evidence="8">
    <location>
        <begin position="1"/>
        <end position="77"/>
    </location>
</feature>
<evidence type="ECO:0000256" key="3">
    <source>
        <dbReference type="ARBA" id="ARBA00022679"/>
    </source>
</evidence>
<comment type="caution">
    <text evidence="11">The sequence shown here is derived from an EMBL/GenBank/DDBJ whole genome shotgun (WGS) entry which is preliminary data.</text>
</comment>
<keyword evidence="4" id="KW-0949">S-adenosyl-L-methionine</keyword>
<protein>
    <recommendedName>
        <fullName evidence="1">mRNA (guanine-N(7))-methyltransferase</fullName>
        <ecNumber evidence="1">2.1.1.56</ecNumber>
    </recommendedName>
</protein>
<keyword evidence="9" id="KW-0472">Membrane</keyword>
<comment type="catalytic activity">
    <reaction evidence="7">
        <text>a 5'-end (5'-triphosphoguanosine)-ribonucleoside in mRNA + S-adenosyl-L-methionine = a 5'-end (N(7)-methyl 5'-triphosphoguanosine)-ribonucleoside in mRNA + S-adenosyl-L-homocysteine</text>
        <dbReference type="Rhea" id="RHEA:67008"/>
        <dbReference type="Rhea" id="RHEA-COMP:17166"/>
        <dbReference type="Rhea" id="RHEA-COMP:17167"/>
        <dbReference type="ChEBI" id="CHEBI:57856"/>
        <dbReference type="ChEBI" id="CHEBI:59789"/>
        <dbReference type="ChEBI" id="CHEBI:156461"/>
        <dbReference type="ChEBI" id="CHEBI:167617"/>
        <dbReference type="EC" id="2.1.1.56"/>
    </reaction>
</comment>
<keyword evidence="6" id="KW-0507">mRNA processing</keyword>
<dbReference type="AlphaFoldDB" id="A0A3M6USU0"/>
<dbReference type="GO" id="GO:0004482">
    <property type="term" value="F:mRNA 5'-cap (guanine-N7-)-methyltransferase activity"/>
    <property type="evidence" value="ECO:0007669"/>
    <property type="project" value="UniProtKB-EC"/>
</dbReference>
<organism evidence="11 12">
    <name type="scientific">Pocillopora damicornis</name>
    <name type="common">Cauliflower coral</name>
    <name type="synonym">Millepora damicornis</name>
    <dbReference type="NCBI Taxonomy" id="46731"/>
    <lineage>
        <taxon>Eukaryota</taxon>
        <taxon>Metazoa</taxon>
        <taxon>Cnidaria</taxon>
        <taxon>Anthozoa</taxon>
        <taxon>Hexacorallia</taxon>
        <taxon>Scleractinia</taxon>
        <taxon>Astrocoeniina</taxon>
        <taxon>Pocilloporidae</taxon>
        <taxon>Pocillopora</taxon>
    </lineage>
</organism>
<feature type="compositionally biased region" description="Acidic residues" evidence="8">
    <location>
        <begin position="506"/>
        <end position="516"/>
    </location>
</feature>
<keyword evidence="2" id="KW-0489">Methyltransferase</keyword>
<evidence type="ECO:0000256" key="2">
    <source>
        <dbReference type="ARBA" id="ARBA00022603"/>
    </source>
</evidence>
<dbReference type="EC" id="2.1.1.56" evidence="1"/>
<feature type="compositionally biased region" description="Basic and acidic residues" evidence="8">
    <location>
        <begin position="55"/>
        <end position="77"/>
    </location>
</feature>
<sequence>MAAVASETEQMVDETNAEISAPEKPTDEKLIEEEQKDGEKTGDVQNEPDDDAKEEEMKKEPEKGLNGEEKAADSSEGLADKVAKHYNELPSAGKEIRKESPIYYLRNFNNWVKSIIINECLEKIKRVNSKEVAVLDLCCGKGGDLLKWQRGRIKTLVCADIAQVSVEQCEERYKELKKTHETRRYRDPLFTPEFITADCSKERLQDLYQDKNIEFDLTSCQFSFHYSFETYEQADMMLKNACEKLKVGGFFIGTTPNGYELVRRLEKSEGLSFGNDVYRVTFEKKGDYPLYGCKYDFHLEGVVDCPEFLVYFPLLEKMAEKYNMKLMYTKTFHDFFREKTKESTSLLYKMKALETYPPRLENESLVSSAEDAYTHAKDFLEGIQLNQDKSSSTSKYRDHREKNLKHVGTMSKFEWEAVGMYLAFVFVKIDPEAEQKKAEEAERRAKERAEREKEREERAKAEQERAEKAKAEEDKEEQAEEKPEEKAEEMEAEPKVESRKRKHEEEPAEGDGDDGEPVAKKQETVEETSGSSKIALSLSVCKVILRIIIVVVILKLIFWIFYFYARNRRRLIAQALRQHSQQQIPQGRQYEEEPAVPQPAYVFTEYPFGVNGVPANLQNPPVYSVEDPVKLDEPPPPYINDDDTGGLIENQEN</sequence>
<dbReference type="PROSITE" id="PS51562">
    <property type="entry name" value="RNA_CAP0_MT"/>
    <property type="match status" value="1"/>
</dbReference>
<dbReference type="CDD" id="cd02440">
    <property type="entry name" value="AdoMet_MTases"/>
    <property type="match status" value="1"/>
</dbReference>
<keyword evidence="3" id="KW-0808">Transferase</keyword>
<dbReference type="GO" id="GO:0003723">
    <property type="term" value="F:RNA binding"/>
    <property type="evidence" value="ECO:0007669"/>
    <property type="project" value="UniProtKB-KW"/>
</dbReference>
<name>A0A3M6USU0_POCDA</name>
<evidence type="ECO:0000313" key="11">
    <source>
        <dbReference type="EMBL" id="RMX56637.1"/>
    </source>
</evidence>
<keyword evidence="12" id="KW-1185">Reference proteome</keyword>
<proteinExistence type="predicted"/>
<feature type="transmembrane region" description="Helical" evidence="9">
    <location>
        <begin position="543"/>
        <end position="564"/>
    </location>
</feature>
<dbReference type="InterPro" id="IPR029063">
    <property type="entry name" value="SAM-dependent_MTases_sf"/>
</dbReference>
<feature type="compositionally biased region" description="Basic and acidic residues" evidence="8">
    <location>
        <begin position="24"/>
        <end position="42"/>
    </location>
</feature>
<evidence type="ECO:0000256" key="6">
    <source>
        <dbReference type="ARBA" id="ARBA00023042"/>
    </source>
</evidence>
<dbReference type="Gene3D" id="3.40.50.150">
    <property type="entry name" value="Vaccinia Virus protein VP39"/>
    <property type="match status" value="1"/>
</dbReference>
<dbReference type="STRING" id="46731.A0A3M6USU0"/>
<feature type="region of interest" description="Disordered" evidence="8">
    <location>
        <begin position="619"/>
        <end position="653"/>
    </location>
</feature>
<evidence type="ECO:0000256" key="4">
    <source>
        <dbReference type="ARBA" id="ARBA00022691"/>
    </source>
</evidence>
<feature type="region of interest" description="Disordered" evidence="8">
    <location>
        <begin position="438"/>
        <end position="529"/>
    </location>
</feature>
<evidence type="ECO:0000256" key="7">
    <source>
        <dbReference type="ARBA" id="ARBA00044712"/>
    </source>
</evidence>
<keyword evidence="9" id="KW-0812">Transmembrane</keyword>
<dbReference type="InterPro" id="IPR039753">
    <property type="entry name" value="RG7MT1"/>
</dbReference>
<evidence type="ECO:0000259" key="10">
    <source>
        <dbReference type="PROSITE" id="PS51562"/>
    </source>
</evidence>
<evidence type="ECO:0000313" key="12">
    <source>
        <dbReference type="Proteomes" id="UP000275408"/>
    </source>
</evidence>
<evidence type="ECO:0000256" key="1">
    <source>
        <dbReference type="ARBA" id="ARBA00011926"/>
    </source>
</evidence>
<accession>A0A3M6USU0</accession>
<keyword evidence="6" id="KW-0506">mRNA capping</keyword>
<dbReference type="PANTHER" id="PTHR12189:SF2">
    <property type="entry name" value="MRNA CAP GUANINE-N7 METHYLTRANSFERASE"/>
    <property type="match status" value="1"/>
</dbReference>
<evidence type="ECO:0000256" key="5">
    <source>
        <dbReference type="ARBA" id="ARBA00022884"/>
    </source>
</evidence>
<reference evidence="11 12" key="1">
    <citation type="journal article" date="2018" name="Sci. Rep.">
        <title>Comparative analysis of the Pocillopora damicornis genome highlights role of immune system in coral evolution.</title>
        <authorList>
            <person name="Cunning R."/>
            <person name="Bay R.A."/>
            <person name="Gillette P."/>
            <person name="Baker A.C."/>
            <person name="Traylor-Knowles N."/>
        </authorList>
    </citation>
    <scope>NUCLEOTIDE SEQUENCE [LARGE SCALE GENOMIC DNA]</scope>
    <source>
        <strain evidence="11">RSMAS</strain>
        <tissue evidence="11">Whole animal</tissue>
    </source>
</reference>
<evidence type="ECO:0000256" key="9">
    <source>
        <dbReference type="SAM" id="Phobius"/>
    </source>
</evidence>
<dbReference type="EMBL" id="RCHS01000826">
    <property type="protein sequence ID" value="RMX56637.1"/>
    <property type="molecule type" value="Genomic_DNA"/>
</dbReference>